<comment type="caution">
    <text evidence="3">The sequence shown here is derived from an EMBL/GenBank/DDBJ whole genome shotgun (WGS) entry which is preliminary data.</text>
</comment>
<dbReference type="RefSeq" id="WP_377434528.1">
    <property type="nucleotide sequence ID" value="NZ_JBHSPR010000119.1"/>
</dbReference>
<feature type="domain" description="AMP-dependent synthetase/ligase" evidence="1">
    <location>
        <begin position="3"/>
        <end position="93"/>
    </location>
</feature>
<evidence type="ECO:0000259" key="1">
    <source>
        <dbReference type="Pfam" id="PF00501"/>
    </source>
</evidence>
<dbReference type="Pfam" id="PF13193">
    <property type="entry name" value="AMP-binding_C"/>
    <property type="match status" value="1"/>
</dbReference>
<proteinExistence type="predicted"/>
<gene>
    <name evidence="3" type="ORF">ACFP2T_47415</name>
</gene>
<reference evidence="4" key="1">
    <citation type="journal article" date="2019" name="Int. J. Syst. Evol. Microbiol.">
        <title>The Global Catalogue of Microorganisms (GCM) 10K type strain sequencing project: providing services to taxonomists for standard genome sequencing and annotation.</title>
        <authorList>
            <consortium name="The Broad Institute Genomics Platform"/>
            <consortium name="The Broad Institute Genome Sequencing Center for Infectious Disease"/>
            <person name="Wu L."/>
            <person name="Ma J."/>
        </authorList>
    </citation>
    <scope>NUCLEOTIDE SEQUENCE [LARGE SCALE GENOMIC DNA]</scope>
    <source>
        <strain evidence="4">ZS-35-S2</strain>
    </source>
</reference>
<dbReference type="InterPro" id="IPR000873">
    <property type="entry name" value="AMP-dep_synth/lig_dom"/>
</dbReference>
<evidence type="ECO:0000313" key="4">
    <source>
        <dbReference type="Proteomes" id="UP001596203"/>
    </source>
</evidence>
<keyword evidence="4" id="KW-1185">Reference proteome</keyword>
<protein>
    <submittedName>
        <fullName evidence="3">AMP-binding protein</fullName>
    </submittedName>
</protein>
<dbReference type="InterPro" id="IPR025110">
    <property type="entry name" value="AMP-bd_C"/>
</dbReference>
<dbReference type="Gene3D" id="3.30.300.30">
    <property type="match status" value="1"/>
</dbReference>
<dbReference type="Gene3D" id="2.30.38.10">
    <property type="entry name" value="Luciferase, Domain 3"/>
    <property type="match status" value="1"/>
</dbReference>
<dbReference type="PANTHER" id="PTHR45527:SF1">
    <property type="entry name" value="FATTY ACID SYNTHASE"/>
    <property type="match status" value="1"/>
</dbReference>
<dbReference type="SUPFAM" id="SSF56801">
    <property type="entry name" value="Acetyl-CoA synthetase-like"/>
    <property type="match status" value="1"/>
</dbReference>
<feature type="non-terminal residue" evidence="3">
    <location>
        <position position="244"/>
    </location>
</feature>
<dbReference type="Gene3D" id="3.40.50.980">
    <property type="match status" value="1"/>
</dbReference>
<dbReference type="PANTHER" id="PTHR45527">
    <property type="entry name" value="NONRIBOSOMAL PEPTIDE SYNTHETASE"/>
    <property type="match status" value="1"/>
</dbReference>
<dbReference type="InterPro" id="IPR045851">
    <property type="entry name" value="AMP-bd_C_sf"/>
</dbReference>
<accession>A0ABW1KQ76</accession>
<evidence type="ECO:0000313" key="3">
    <source>
        <dbReference type="EMBL" id="MFC6023770.1"/>
    </source>
</evidence>
<dbReference type="Pfam" id="PF00501">
    <property type="entry name" value="AMP-binding"/>
    <property type="match status" value="1"/>
</dbReference>
<feature type="domain" description="AMP-binding enzyme C-terminal" evidence="2">
    <location>
        <begin position="151"/>
        <end position="217"/>
    </location>
</feature>
<organism evidence="3 4">
    <name type="scientific">Plantactinospora solaniradicis</name>
    <dbReference type="NCBI Taxonomy" id="1723736"/>
    <lineage>
        <taxon>Bacteria</taxon>
        <taxon>Bacillati</taxon>
        <taxon>Actinomycetota</taxon>
        <taxon>Actinomycetes</taxon>
        <taxon>Micromonosporales</taxon>
        <taxon>Micromonosporaceae</taxon>
        <taxon>Plantactinospora</taxon>
    </lineage>
</organism>
<dbReference type="EMBL" id="JBHSPR010000119">
    <property type="protein sequence ID" value="MFC6023770.1"/>
    <property type="molecule type" value="Genomic_DNA"/>
</dbReference>
<name>A0ABW1KQ76_9ACTN</name>
<sequence length="244" mass="25484">MSRVLVGAEAISRSSAVAWSAGRTLVNTYGPTEAAVMVAAGMVDVGVDAVGPVPFGRPIANTRLFVLDDRLAPVPVGVAGELYVAGAGVARGYVNRAGLTGERFVACPFGAGERMYRTGDVAKWTADGQLVFAGRADAQVKIRGFRIEPGEVEAAMRSCPGVDQAVVVARDDRLVAYLVGAVDIEALREQVATRLPDYMVPAVFVALERVPLSPNGKVDYTALPAPEFAGAAGGRGPLSVREEL</sequence>
<dbReference type="Proteomes" id="UP001596203">
    <property type="component" value="Unassembled WGS sequence"/>
</dbReference>
<evidence type="ECO:0000259" key="2">
    <source>
        <dbReference type="Pfam" id="PF13193"/>
    </source>
</evidence>